<sequence>MKKLYFLFVFFLAAITSKAQTIYFEGKVVDSVSTPIEFANVIAQDTTTKAITGFAVTDTEGRFKLALKSNSVYLLKVSFVGYVTFEKEFNTQTEDFKNVIIELEVANDLLNEVQVVHEMPVTMSGDTLIYKSEAFTNGSERKLEDVLAKLPGMEVDENGEVKVQGKKVNKVLVDGKQFFDGDTKMATKNLPANAVDRVQVLKNYNEIGPMDGLGGEDNLALNIQLKEGKKNLLFGDVTLGAGPQSRYLGHANLFYYSPKTNVNLIADANNIGEQAFTMQDYFRFSGGLSSIAANAGTDMNISNEDLGFPMANRETAQDLSTKLTAANFNFNPNKKWYHSGFFIGSAAQNTFGSLSQRRYLREGAGSEELLATELTTQQRSGLLKYAATYTPKKETFLRYSLFGKLSSQNNLNNRLSIVSGAQNSIRQTQEQKPYSLEQQLEWYHTPSEKNVFSLESNYTYKRFDPSIELESDQPLFDSFLPITSTQEHRLKQSRNIESQQSTTAFNYYRILNKTNHVNLSSGYHLQRQNYSSSIEQVLDETTIMFDSSAFNNENQYNFLDMFAGLTYKTKMGPVIISPSMYLHSYQVKDKQQESLKKRNPSLLLPAVYAKWTIRSTQSLSFRYAMEAKFADVRQRALGITIADYNALWRGNRLLTNGLTHSYNLYYNYFDLFSGMNLFGNMSYQYKIKDFSNSTAFEAFNRLNGVFNSIEPNEHLNAMFRVDKRFNLFKIKAGAELIAFRNNNNINGVATNNRSVTQQYNAGINTTFFKKLDFELGYKQNINQYTSSAIKNSFITYNPYARLDCDFGKRIHFQTSYNFNAFENKETKSASEFSIWNAFIRYRKSSTPWEFKLAAYNLLNTQGVRRDSFNENLISSYEYYIQQRYFTFSIRYEI</sequence>
<dbReference type="Pfam" id="PF13715">
    <property type="entry name" value="CarbopepD_reg_2"/>
    <property type="match status" value="1"/>
</dbReference>
<accession>A0A937AEC7</accession>
<dbReference type="SUPFAM" id="SSF56935">
    <property type="entry name" value="Porins"/>
    <property type="match status" value="1"/>
</dbReference>
<evidence type="ECO:0000256" key="1">
    <source>
        <dbReference type="SAM" id="SignalP"/>
    </source>
</evidence>
<comment type="caution">
    <text evidence="2">The sequence shown here is derived from an EMBL/GenBank/DDBJ whole genome shotgun (WGS) entry which is preliminary data.</text>
</comment>
<feature type="chain" id="PRO_5037887309" evidence="1">
    <location>
        <begin position="20"/>
        <end position="893"/>
    </location>
</feature>
<dbReference type="Gene3D" id="2.170.130.10">
    <property type="entry name" value="TonB-dependent receptor, plug domain"/>
    <property type="match status" value="1"/>
</dbReference>
<dbReference type="RefSeq" id="WP_201917283.1">
    <property type="nucleotide sequence ID" value="NZ_JAERQG010000001.1"/>
</dbReference>
<dbReference type="Proteomes" id="UP000642920">
    <property type="component" value="Unassembled WGS sequence"/>
</dbReference>
<keyword evidence="1" id="KW-0732">Signal</keyword>
<name>A0A937AEC7_9BACT</name>
<dbReference type="Gene3D" id="2.60.40.1120">
    <property type="entry name" value="Carboxypeptidase-like, regulatory domain"/>
    <property type="match status" value="1"/>
</dbReference>
<keyword evidence="3" id="KW-1185">Reference proteome</keyword>
<reference evidence="2" key="1">
    <citation type="submission" date="2021-01" db="EMBL/GenBank/DDBJ databases">
        <title>Marivirga sp. nov., isolated from intertidal surface sediments.</title>
        <authorList>
            <person name="Zhang M."/>
        </authorList>
    </citation>
    <scope>NUCLEOTIDE SEQUENCE</scope>
    <source>
        <strain evidence="2">SM1354</strain>
    </source>
</reference>
<protein>
    <submittedName>
        <fullName evidence="2">TonB-dependent receptor</fullName>
    </submittedName>
</protein>
<gene>
    <name evidence="2" type="ORF">JKP34_02295</name>
</gene>
<feature type="signal peptide" evidence="1">
    <location>
        <begin position="1"/>
        <end position="19"/>
    </location>
</feature>
<dbReference type="SUPFAM" id="SSF49464">
    <property type="entry name" value="Carboxypeptidase regulatory domain-like"/>
    <property type="match status" value="1"/>
</dbReference>
<dbReference type="EMBL" id="JAERQG010000001">
    <property type="protein sequence ID" value="MBL0764064.1"/>
    <property type="molecule type" value="Genomic_DNA"/>
</dbReference>
<organism evidence="2 3">
    <name type="scientific">Marivirga atlantica</name>
    <dbReference type="NCBI Taxonomy" id="1548457"/>
    <lineage>
        <taxon>Bacteria</taxon>
        <taxon>Pseudomonadati</taxon>
        <taxon>Bacteroidota</taxon>
        <taxon>Cytophagia</taxon>
        <taxon>Cytophagales</taxon>
        <taxon>Marivirgaceae</taxon>
        <taxon>Marivirga</taxon>
    </lineage>
</organism>
<keyword evidence="2" id="KW-0675">Receptor</keyword>
<dbReference type="InterPro" id="IPR037066">
    <property type="entry name" value="Plug_dom_sf"/>
</dbReference>
<dbReference type="AlphaFoldDB" id="A0A937AEC7"/>
<dbReference type="InterPro" id="IPR008969">
    <property type="entry name" value="CarboxyPept-like_regulatory"/>
</dbReference>
<evidence type="ECO:0000313" key="3">
    <source>
        <dbReference type="Proteomes" id="UP000642920"/>
    </source>
</evidence>
<proteinExistence type="predicted"/>
<evidence type="ECO:0000313" key="2">
    <source>
        <dbReference type="EMBL" id="MBL0764064.1"/>
    </source>
</evidence>